<evidence type="ECO:0000313" key="3">
    <source>
        <dbReference type="Proteomes" id="UP000629098"/>
    </source>
</evidence>
<evidence type="ECO:0000313" key="2">
    <source>
        <dbReference type="EMBL" id="MBD2778489.1"/>
    </source>
</evidence>
<dbReference type="InterPro" id="IPR001296">
    <property type="entry name" value="Glyco_trans_1"/>
</dbReference>
<dbReference type="PANTHER" id="PTHR45947:SF3">
    <property type="entry name" value="SULFOQUINOVOSYL TRANSFERASE SQD2"/>
    <property type="match status" value="1"/>
</dbReference>
<dbReference type="RefSeq" id="WP_190838204.1">
    <property type="nucleotide sequence ID" value="NZ_CAWPPI010000126.1"/>
</dbReference>
<keyword evidence="3" id="KW-1185">Reference proteome</keyword>
<dbReference type="PANTHER" id="PTHR45947">
    <property type="entry name" value="SULFOQUINOVOSYL TRANSFERASE SQD2"/>
    <property type="match status" value="1"/>
</dbReference>
<dbReference type="AlphaFoldDB" id="A0A8J6XU28"/>
<dbReference type="GO" id="GO:0016757">
    <property type="term" value="F:glycosyltransferase activity"/>
    <property type="evidence" value="ECO:0007669"/>
    <property type="project" value="InterPro"/>
</dbReference>
<dbReference type="CDD" id="cd03801">
    <property type="entry name" value="GT4_PimA-like"/>
    <property type="match status" value="1"/>
</dbReference>
<dbReference type="Pfam" id="PF00534">
    <property type="entry name" value="Glycos_transf_1"/>
    <property type="match status" value="1"/>
</dbReference>
<accession>A0A8J6XU28</accession>
<dbReference type="Proteomes" id="UP000629098">
    <property type="component" value="Unassembled WGS sequence"/>
</dbReference>
<gene>
    <name evidence="2" type="ORF">ICL16_42210</name>
</gene>
<dbReference type="SUPFAM" id="SSF53756">
    <property type="entry name" value="UDP-Glycosyltransferase/glycogen phosphorylase"/>
    <property type="match status" value="1"/>
</dbReference>
<evidence type="ECO:0000259" key="1">
    <source>
        <dbReference type="Pfam" id="PF00534"/>
    </source>
</evidence>
<dbReference type="InterPro" id="IPR050194">
    <property type="entry name" value="Glycosyltransferase_grp1"/>
</dbReference>
<proteinExistence type="predicted"/>
<name>A0A8J6XU28_9CYAN</name>
<reference evidence="2" key="1">
    <citation type="submission" date="2020-09" db="EMBL/GenBank/DDBJ databases">
        <title>Iningainema tapete sp. nov. (Scytonemataceae, Cyanobacteria) from greenhouses in central Florida (USA) produces two types of nodularin with biosynthetic potential for microcystin-LR and anabaenopeptins.</title>
        <authorList>
            <person name="Berthold D.E."/>
            <person name="Lefler F.W."/>
            <person name="Huang I.-S."/>
            <person name="Abdulla H."/>
            <person name="Zimba P.V."/>
            <person name="Laughinghouse H.D. IV."/>
        </authorList>
    </citation>
    <scope>NUCLEOTIDE SEQUENCE</scope>
    <source>
        <strain evidence="2">BLCCT55</strain>
    </source>
</reference>
<protein>
    <submittedName>
        <fullName evidence="2">Glycosyltransferase family 4 protein</fullName>
    </submittedName>
</protein>
<dbReference type="Gene3D" id="3.40.50.2000">
    <property type="entry name" value="Glycogen Phosphorylase B"/>
    <property type="match status" value="2"/>
</dbReference>
<dbReference type="EMBL" id="JACXAE010000126">
    <property type="protein sequence ID" value="MBD2778489.1"/>
    <property type="molecule type" value="Genomic_DNA"/>
</dbReference>
<organism evidence="2 3">
    <name type="scientific">Iningainema tapete BLCC-T55</name>
    <dbReference type="NCBI Taxonomy" id="2748662"/>
    <lineage>
        <taxon>Bacteria</taxon>
        <taxon>Bacillati</taxon>
        <taxon>Cyanobacteriota</taxon>
        <taxon>Cyanophyceae</taxon>
        <taxon>Nostocales</taxon>
        <taxon>Scytonemataceae</taxon>
        <taxon>Iningainema tapete</taxon>
    </lineage>
</organism>
<sequence length="403" mass="45561">MLKPVLTIFYQFNPWNSTIGGIQTLINIFIKYAPEYFDVKLVGTGNSNQRVGKWQEAEYAGRTISFLPLLRLENDNVRGLIPTTVKYTAALLGRCFASDFMHFHRLEPTLATLNWQGDKTLFIHNDIHTQIQSQIDKNAILWRRCPAAYFALESLLVNQFSQIYSCNTDSLELYRQRYPALANRMAYIKNSFDNEIFYPLTKEEREANRQELAIRLGLPTETRFVLFAGRLHPQKDPILLVRAFAALNDPFVHLLIAGDGELRSLLDQEIARLGLRRQVTMLGAVLQAELAQLHRICSVFVLSSAYEGLPLVVLEALASGTPVVTTKCGETPKLLTADSGVVCSERTPDCIANALRQVLLHPEDYSFQSCVRTAQPYSARSIVRDVYNQMLNRWELGTLSVSG</sequence>
<comment type="caution">
    <text evidence="2">The sequence shown here is derived from an EMBL/GenBank/DDBJ whole genome shotgun (WGS) entry which is preliminary data.</text>
</comment>
<feature type="domain" description="Glycosyl transferase family 1" evidence="1">
    <location>
        <begin position="210"/>
        <end position="364"/>
    </location>
</feature>